<reference evidence="1" key="1">
    <citation type="submission" date="2014-09" db="EMBL/GenBank/DDBJ databases">
        <authorList>
            <person name="Magalhaes I.L.F."/>
            <person name="Oliveira U."/>
            <person name="Santos F.R."/>
            <person name="Vidigal T.H.D.A."/>
            <person name="Brescovit A.D."/>
            <person name="Santos A.J."/>
        </authorList>
    </citation>
    <scope>NUCLEOTIDE SEQUENCE</scope>
    <source>
        <tissue evidence="1">Shoot tissue taken approximately 20 cm above the soil surface</tissue>
    </source>
</reference>
<evidence type="ECO:0000313" key="1">
    <source>
        <dbReference type="EMBL" id="JAE28631.1"/>
    </source>
</evidence>
<dbReference type="EMBL" id="GBRH01169265">
    <property type="protein sequence ID" value="JAE28631.1"/>
    <property type="molecule type" value="Transcribed_RNA"/>
</dbReference>
<proteinExistence type="predicted"/>
<organism evidence="1">
    <name type="scientific">Arundo donax</name>
    <name type="common">Giant reed</name>
    <name type="synonym">Donax arundinaceus</name>
    <dbReference type="NCBI Taxonomy" id="35708"/>
    <lineage>
        <taxon>Eukaryota</taxon>
        <taxon>Viridiplantae</taxon>
        <taxon>Streptophyta</taxon>
        <taxon>Embryophyta</taxon>
        <taxon>Tracheophyta</taxon>
        <taxon>Spermatophyta</taxon>
        <taxon>Magnoliopsida</taxon>
        <taxon>Liliopsida</taxon>
        <taxon>Poales</taxon>
        <taxon>Poaceae</taxon>
        <taxon>PACMAD clade</taxon>
        <taxon>Arundinoideae</taxon>
        <taxon>Arundineae</taxon>
        <taxon>Arundo</taxon>
    </lineage>
</organism>
<protein>
    <submittedName>
        <fullName evidence="1">Uncharacterized protein</fullName>
    </submittedName>
</protein>
<name>A0A0A9H1D8_ARUDO</name>
<reference evidence="1" key="2">
    <citation type="journal article" date="2015" name="Data Brief">
        <title>Shoot transcriptome of the giant reed, Arundo donax.</title>
        <authorList>
            <person name="Barrero R.A."/>
            <person name="Guerrero F.D."/>
            <person name="Moolhuijzen P."/>
            <person name="Goolsby J.A."/>
            <person name="Tidwell J."/>
            <person name="Bellgard S.E."/>
            <person name="Bellgard M.I."/>
        </authorList>
    </citation>
    <scope>NUCLEOTIDE SEQUENCE</scope>
    <source>
        <tissue evidence="1">Shoot tissue taken approximately 20 cm above the soil surface</tissue>
    </source>
</reference>
<dbReference type="AlphaFoldDB" id="A0A0A9H1D8"/>
<sequence length="43" mass="5105">MLLVQVLPSQQLLFPPLQQQAFFEELCASHQWSPRNFLFLQKC</sequence>
<accession>A0A0A9H1D8</accession>